<gene>
    <name evidence="1" type="ORF">TSPGSL018_11123</name>
</gene>
<proteinExistence type="predicted"/>
<protein>
    <submittedName>
        <fullName evidence="1">Uncharacterized protein</fullName>
    </submittedName>
</protein>
<name>A0A061R9J5_9CHLO</name>
<feature type="non-terminal residue" evidence="1">
    <location>
        <position position="1"/>
    </location>
</feature>
<sequence length="42" mass="4885">RNKLRLRLDLTSAAESKRTRQAVGTVALPQEIAFWGRWRGFQ</sequence>
<evidence type="ECO:0000313" key="1">
    <source>
        <dbReference type="EMBL" id="JAC67454.1"/>
    </source>
</evidence>
<accession>A0A061R9J5</accession>
<dbReference type="EMBL" id="GBEZ01019047">
    <property type="protein sequence ID" value="JAC67454.1"/>
    <property type="molecule type" value="Transcribed_RNA"/>
</dbReference>
<reference evidence="1" key="1">
    <citation type="submission" date="2014-05" db="EMBL/GenBank/DDBJ databases">
        <title>The transcriptome of the halophilic microalga Tetraselmis sp. GSL018 isolated from the Great Salt Lake, Utah.</title>
        <authorList>
            <person name="Jinkerson R.E."/>
            <person name="D'Adamo S."/>
            <person name="Posewitz M.C."/>
        </authorList>
    </citation>
    <scope>NUCLEOTIDE SEQUENCE</scope>
    <source>
        <strain evidence="1">GSL018</strain>
    </source>
</reference>
<dbReference type="AlphaFoldDB" id="A0A061R9J5"/>
<organism evidence="1">
    <name type="scientific">Tetraselmis sp. GSL018</name>
    <dbReference type="NCBI Taxonomy" id="582737"/>
    <lineage>
        <taxon>Eukaryota</taxon>
        <taxon>Viridiplantae</taxon>
        <taxon>Chlorophyta</taxon>
        <taxon>core chlorophytes</taxon>
        <taxon>Chlorodendrophyceae</taxon>
        <taxon>Chlorodendrales</taxon>
        <taxon>Chlorodendraceae</taxon>
        <taxon>Tetraselmis</taxon>
    </lineage>
</organism>